<evidence type="ECO:0000313" key="2">
    <source>
        <dbReference type="EMBL" id="AUV82552.1"/>
    </source>
</evidence>
<evidence type="ECO:0000256" key="1">
    <source>
        <dbReference type="SAM" id="Phobius"/>
    </source>
</evidence>
<dbReference type="AlphaFoldDB" id="A0A2I8VKU1"/>
<sequence length="137" mass="14524">MAAESTAVSGSDSLVSFPSHPIGYVAILAALVTAVIHLVLGPRVMGFSQTLGILFILNGLGFLGGVVLFLSRYWRRELYLVAAGYALVTILAFFAFQGFGVDAFYNRGGLNQMAVTAKAIELVLAVCAGYLYTNTPP</sequence>
<name>A0A2I8VKU1_9EURY</name>
<protein>
    <submittedName>
        <fullName evidence="2">Uncharacterized protein</fullName>
    </submittedName>
</protein>
<reference evidence="2 3" key="1">
    <citation type="submission" date="2018-01" db="EMBL/GenBank/DDBJ databases">
        <title>Complete genome sequence of Salinigranum rubrum GX10T, an extremely halophilic archaeon isolated from a marine solar saltern.</title>
        <authorList>
            <person name="Han S."/>
        </authorList>
    </citation>
    <scope>NUCLEOTIDE SEQUENCE [LARGE SCALE GENOMIC DNA]</scope>
    <source>
        <strain evidence="2 3">GX10</strain>
    </source>
</reference>
<feature type="transmembrane region" description="Helical" evidence="1">
    <location>
        <begin position="52"/>
        <end position="74"/>
    </location>
</feature>
<keyword evidence="1" id="KW-0472">Membrane</keyword>
<accession>A0A2I8VKU1</accession>
<dbReference type="EMBL" id="CP026309">
    <property type="protein sequence ID" value="AUV82552.1"/>
    <property type="molecule type" value="Genomic_DNA"/>
</dbReference>
<dbReference type="Pfam" id="PF24287">
    <property type="entry name" value="DUF7475"/>
    <property type="match status" value="1"/>
</dbReference>
<dbReference type="Proteomes" id="UP000236584">
    <property type="component" value="Chromosome"/>
</dbReference>
<gene>
    <name evidence="2" type="ORF">C2R22_13650</name>
</gene>
<organism evidence="2 3">
    <name type="scientific">Salinigranum rubrum</name>
    <dbReference type="NCBI Taxonomy" id="755307"/>
    <lineage>
        <taxon>Archaea</taxon>
        <taxon>Methanobacteriati</taxon>
        <taxon>Methanobacteriota</taxon>
        <taxon>Stenosarchaea group</taxon>
        <taxon>Halobacteria</taxon>
        <taxon>Halobacteriales</taxon>
        <taxon>Haloferacaceae</taxon>
        <taxon>Salinigranum</taxon>
    </lineage>
</organism>
<keyword evidence="1" id="KW-0812">Transmembrane</keyword>
<keyword evidence="1" id="KW-1133">Transmembrane helix</keyword>
<dbReference type="KEGG" id="srub:C2R22_13650"/>
<feature type="transmembrane region" description="Helical" evidence="1">
    <location>
        <begin position="22"/>
        <end position="40"/>
    </location>
</feature>
<dbReference type="OrthoDB" id="241825at2157"/>
<dbReference type="InterPro" id="IPR055898">
    <property type="entry name" value="DUF7475"/>
</dbReference>
<keyword evidence="3" id="KW-1185">Reference proteome</keyword>
<proteinExistence type="predicted"/>
<dbReference type="GeneID" id="35593155"/>
<feature type="transmembrane region" description="Helical" evidence="1">
    <location>
        <begin position="113"/>
        <end position="132"/>
    </location>
</feature>
<dbReference type="RefSeq" id="WP_103426241.1">
    <property type="nucleotide sequence ID" value="NZ_CP026309.1"/>
</dbReference>
<evidence type="ECO:0000313" key="3">
    <source>
        <dbReference type="Proteomes" id="UP000236584"/>
    </source>
</evidence>
<feature type="transmembrane region" description="Helical" evidence="1">
    <location>
        <begin position="80"/>
        <end position="101"/>
    </location>
</feature>